<feature type="transmembrane region" description="Helical" evidence="1">
    <location>
        <begin position="25"/>
        <end position="49"/>
    </location>
</feature>
<keyword evidence="1" id="KW-0472">Membrane</keyword>
<dbReference type="RefSeq" id="WP_091288355.1">
    <property type="nucleotide sequence ID" value="NZ_FNON01000002.1"/>
</dbReference>
<feature type="transmembrane region" description="Helical" evidence="1">
    <location>
        <begin position="87"/>
        <end position="108"/>
    </location>
</feature>
<protein>
    <recommendedName>
        <fullName evidence="4">YGGT family protein</fullName>
    </recommendedName>
</protein>
<keyword evidence="1" id="KW-1133">Transmembrane helix</keyword>
<name>A0A1H2ZDI2_9PSEU</name>
<dbReference type="STRING" id="589385.SAMN05421504_102474"/>
<dbReference type="EMBL" id="FNON01000002">
    <property type="protein sequence ID" value="SDX15405.1"/>
    <property type="molecule type" value="Genomic_DNA"/>
</dbReference>
<evidence type="ECO:0000313" key="2">
    <source>
        <dbReference type="EMBL" id="SDX15405.1"/>
    </source>
</evidence>
<proteinExistence type="predicted"/>
<keyword evidence="3" id="KW-1185">Reference proteome</keyword>
<accession>A0A1H2ZDI2</accession>
<dbReference type="OrthoDB" id="5192539at2"/>
<organism evidence="2 3">
    <name type="scientific">Amycolatopsis xylanica</name>
    <dbReference type="NCBI Taxonomy" id="589385"/>
    <lineage>
        <taxon>Bacteria</taxon>
        <taxon>Bacillati</taxon>
        <taxon>Actinomycetota</taxon>
        <taxon>Actinomycetes</taxon>
        <taxon>Pseudonocardiales</taxon>
        <taxon>Pseudonocardiaceae</taxon>
        <taxon>Amycolatopsis</taxon>
    </lineage>
</organism>
<dbReference type="Proteomes" id="UP000199515">
    <property type="component" value="Unassembled WGS sequence"/>
</dbReference>
<sequence length="116" mass="12436">MAEHAESESRAGVDWRRGRERAAGVLAGLVRWAGLVFALFLAIHVVFVIGEANPDNGIVSFVRGGADAFSLGFRDLFLPADLKLRVLVNYGLAAVFWLVVSSIVAKVIRRVGGVSA</sequence>
<evidence type="ECO:0008006" key="4">
    <source>
        <dbReference type="Google" id="ProtNLM"/>
    </source>
</evidence>
<evidence type="ECO:0000256" key="1">
    <source>
        <dbReference type="SAM" id="Phobius"/>
    </source>
</evidence>
<keyword evidence="1" id="KW-0812">Transmembrane</keyword>
<dbReference type="AlphaFoldDB" id="A0A1H2ZDI2"/>
<reference evidence="2 3" key="1">
    <citation type="submission" date="2016-10" db="EMBL/GenBank/DDBJ databases">
        <authorList>
            <person name="de Groot N.N."/>
        </authorList>
    </citation>
    <scope>NUCLEOTIDE SEQUENCE [LARGE SCALE GENOMIC DNA]</scope>
    <source>
        <strain evidence="2 3">CPCC 202699</strain>
    </source>
</reference>
<gene>
    <name evidence="2" type="ORF">SAMN05421504_102474</name>
</gene>
<evidence type="ECO:0000313" key="3">
    <source>
        <dbReference type="Proteomes" id="UP000199515"/>
    </source>
</evidence>